<feature type="compositionally biased region" description="Polar residues" evidence="1">
    <location>
        <begin position="482"/>
        <end position="491"/>
    </location>
</feature>
<gene>
    <name evidence="2" type="ORF">K432DRAFT_67991</name>
</gene>
<feature type="region of interest" description="Disordered" evidence="1">
    <location>
        <begin position="526"/>
        <end position="588"/>
    </location>
</feature>
<feature type="region of interest" description="Disordered" evidence="1">
    <location>
        <begin position="396"/>
        <end position="463"/>
    </location>
</feature>
<feature type="compositionally biased region" description="Polar residues" evidence="1">
    <location>
        <begin position="193"/>
        <end position="203"/>
    </location>
</feature>
<protein>
    <submittedName>
        <fullName evidence="2">Uncharacterized protein</fullName>
    </submittedName>
</protein>
<feature type="region of interest" description="Disordered" evidence="1">
    <location>
        <begin position="476"/>
        <end position="506"/>
    </location>
</feature>
<evidence type="ECO:0000313" key="2">
    <source>
        <dbReference type="EMBL" id="OCK85140.1"/>
    </source>
</evidence>
<dbReference type="EMBL" id="KV744824">
    <property type="protein sequence ID" value="OCK85140.1"/>
    <property type="molecule type" value="Genomic_DNA"/>
</dbReference>
<evidence type="ECO:0000256" key="1">
    <source>
        <dbReference type="SAM" id="MobiDB-lite"/>
    </source>
</evidence>
<feature type="region of interest" description="Disordered" evidence="1">
    <location>
        <begin position="190"/>
        <end position="275"/>
    </location>
</feature>
<feature type="compositionally biased region" description="Basic and acidic residues" evidence="1">
    <location>
        <begin position="566"/>
        <end position="588"/>
    </location>
</feature>
<accession>A0A8E2EJV1</accession>
<evidence type="ECO:0000313" key="3">
    <source>
        <dbReference type="Proteomes" id="UP000250266"/>
    </source>
</evidence>
<dbReference type="Proteomes" id="UP000250266">
    <property type="component" value="Unassembled WGS sequence"/>
</dbReference>
<reference evidence="2 3" key="1">
    <citation type="journal article" date="2016" name="Nat. Commun.">
        <title>Ectomycorrhizal ecology is imprinted in the genome of the dominant symbiotic fungus Cenococcum geophilum.</title>
        <authorList>
            <consortium name="DOE Joint Genome Institute"/>
            <person name="Peter M."/>
            <person name="Kohler A."/>
            <person name="Ohm R.A."/>
            <person name="Kuo A."/>
            <person name="Krutzmann J."/>
            <person name="Morin E."/>
            <person name="Arend M."/>
            <person name="Barry K.W."/>
            <person name="Binder M."/>
            <person name="Choi C."/>
            <person name="Clum A."/>
            <person name="Copeland A."/>
            <person name="Grisel N."/>
            <person name="Haridas S."/>
            <person name="Kipfer T."/>
            <person name="LaButti K."/>
            <person name="Lindquist E."/>
            <person name="Lipzen A."/>
            <person name="Maire R."/>
            <person name="Meier B."/>
            <person name="Mihaltcheva S."/>
            <person name="Molinier V."/>
            <person name="Murat C."/>
            <person name="Poggeler S."/>
            <person name="Quandt C.A."/>
            <person name="Sperisen C."/>
            <person name="Tritt A."/>
            <person name="Tisserant E."/>
            <person name="Crous P.W."/>
            <person name="Henrissat B."/>
            <person name="Nehls U."/>
            <person name="Egli S."/>
            <person name="Spatafora J.W."/>
            <person name="Grigoriev I.V."/>
            <person name="Martin F.M."/>
        </authorList>
    </citation>
    <scope>NUCLEOTIDE SEQUENCE [LARGE SCALE GENOMIC DNA]</scope>
    <source>
        <strain evidence="2 3">CBS 459.81</strain>
    </source>
</reference>
<organism evidence="2 3">
    <name type="scientific">Lepidopterella palustris CBS 459.81</name>
    <dbReference type="NCBI Taxonomy" id="1314670"/>
    <lineage>
        <taxon>Eukaryota</taxon>
        <taxon>Fungi</taxon>
        <taxon>Dikarya</taxon>
        <taxon>Ascomycota</taxon>
        <taxon>Pezizomycotina</taxon>
        <taxon>Dothideomycetes</taxon>
        <taxon>Pleosporomycetidae</taxon>
        <taxon>Mytilinidiales</taxon>
        <taxon>Argynnaceae</taxon>
        <taxon>Lepidopterella</taxon>
    </lineage>
</organism>
<dbReference type="AlphaFoldDB" id="A0A8E2EJV1"/>
<sequence>MSLSAKYQQFLRQPTAAALAEKASINYITTLTTINEPAAIINHLSAQEKQLKKKSEKVLSAIESSDGICLDVETTIEFISGGAAYLPGLDDNFLADRTVIFPVVHIVHFDSEQKISQIRLYWDQGSLLKQVDVIGARARNWPIRDGKDQARLIASSSSNMEPSPAAAASSTRSTASNHPDEVVIADLEKYTQRPASSRSSVSATGDPHAGLSLFQPRDVNQESSYHKVTAPRAQSAKPPPRDYNELFASEGAESLAPSVESPSPRKNGNYAKAGAGKNFRTNRLFEEIDEEKAAQSTTGVKTNAQMYNHFDFVTEGDDQATPKVQETARSTQAKHASQWNFEDFVTPEKPKEKILGQAVRHFGWSDDEVGPFVQIEDEPSPVRRPVVHKARPDADPHFEFVDDETPAADKKKNVPGKGRLHNAGLGLYKDNILHSTSGEDDDEASEANGDNKRPLGNVTTTINNEVRQKDFGSHWEMADVSPNPQKTTFNEDGSKNGNSNGNHKHISAGHQKVLNGLDAHWGLYESSPEQSKKENVNGGKGIKSAGDGMGGRKDAGRSWGIGFEGDDIKGVRPKGGVKEPESKAFWDF</sequence>
<keyword evidence="3" id="KW-1185">Reference proteome</keyword>
<name>A0A8E2EJV1_9PEZI</name>
<proteinExistence type="predicted"/>
<feature type="region of interest" description="Disordered" evidence="1">
    <location>
        <begin position="155"/>
        <end position="177"/>
    </location>
</feature>
<dbReference type="OrthoDB" id="1162399at2759"/>